<dbReference type="Gene3D" id="3.40.462.20">
    <property type="match status" value="1"/>
</dbReference>
<evidence type="ECO:0000313" key="3">
    <source>
        <dbReference type="Proteomes" id="UP000230002"/>
    </source>
</evidence>
<accession>A0A2G8RSK7</accession>
<protein>
    <submittedName>
        <fullName evidence="2">Uncharacterized protein</fullName>
    </submittedName>
</protein>
<proteinExistence type="predicted"/>
<keyword evidence="3" id="KW-1185">Reference proteome</keyword>
<feature type="region of interest" description="Disordered" evidence="1">
    <location>
        <begin position="1"/>
        <end position="21"/>
    </location>
</feature>
<gene>
    <name evidence="2" type="ORF">GSI_14236</name>
</gene>
<evidence type="ECO:0000256" key="1">
    <source>
        <dbReference type="SAM" id="MobiDB-lite"/>
    </source>
</evidence>
<name>A0A2G8RSK7_9APHY</name>
<sequence length="157" mass="17195">MAHSTCPHVSVGGHTARHPHGGLPQAITLELLRRLPRSNGQRHGAEHVVRHGPAPRLLRDAVSPMTAHASNALFAYLYWPGTNTSAVWFAIFDLYGAGTWRSDFNASYTRDAMYSIQYHGAIPASVAEKDGVAFVQGMKGGGQPETRFNEHGECRLY</sequence>
<organism evidence="2 3">
    <name type="scientific">Ganoderma sinense ZZ0214-1</name>
    <dbReference type="NCBI Taxonomy" id="1077348"/>
    <lineage>
        <taxon>Eukaryota</taxon>
        <taxon>Fungi</taxon>
        <taxon>Dikarya</taxon>
        <taxon>Basidiomycota</taxon>
        <taxon>Agaricomycotina</taxon>
        <taxon>Agaricomycetes</taxon>
        <taxon>Polyporales</taxon>
        <taxon>Polyporaceae</taxon>
        <taxon>Ganoderma</taxon>
    </lineage>
</organism>
<dbReference type="Proteomes" id="UP000230002">
    <property type="component" value="Unassembled WGS sequence"/>
</dbReference>
<dbReference type="EMBL" id="AYKW01000067">
    <property type="protein sequence ID" value="PIL24481.1"/>
    <property type="molecule type" value="Genomic_DNA"/>
</dbReference>
<dbReference type="STRING" id="1077348.A0A2G8RSK7"/>
<dbReference type="OrthoDB" id="415825at2759"/>
<reference evidence="2 3" key="1">
    <citation type="journal article" date="2015" name="Sci. Rep.">
        <title>Chromosome-level genome map provides insights into diverse defense mechanisms in the medicinal fungus Ganoderma sinense.</title>
        <authorList>
            <person name="Zhu Y."/>
            <person name="Xu J."/>
            <person name="Sun C."/>
            <person name="Zhou S."/>
            <person name="Xu H."/>
            <person name="Nelson D.R."/>
            <person name="Qian J."/>
            <person name="Song J."/>
            <person name="Luo H."/>
            <person name="Xiang L."/>
            <person name="Li Y."/>
            <person name="Xu Z."/>
            <person name="Ji A."/>
            <person name="Wang L."/>
            <person name="Lu S."/>
            <person name="Hayward A."/>
            <person name="Sun W."/>
            <person name="Li X."/>
            <person name="Schwartz D.C."/>
            <person name="Wang Y."/>
            <person name="Chen S."/>
        </authorList>
    </citation>
    <scope>NUCLEOTIDE SEQUENCE [LARGE SCALE GENOMIC DNA]</scope>
    <source>
        <strain evidence="2 3">ZZ0214-1</strain>
    </source>
</reference>
<evidence type="ECO:0000313" key="2">
    <source>
        <dbReference type="EMBL" id="PIL24481.1"/>
    </source>
</evidence>
<comment type="caution">
    <text evidence="2">The sequence shown here is derived from an EMBL/GenBank/DDBJ whole genome shotgun (WGS) entry which is preliminary data.</text>
</comment>
<dbReference type="AlphaFoldDB" id="A0A2G8RSK7"/>